<accession>A0A250X6C3</accession>
<organism evidence="7 8">
    <name type="scientific">Chlamydomonas eustigma</name>
    <dbReference type="NCBI Taxonomy" id="1157962"/>
    <lineage>
        <taxon>Eukaryota</taxon>
        <taxon>Viridiplantae</taxon>
        <taxon>Chlorophyta</taxon>
        <taxon>core chlorophytes</taxon>
        <taxon>Chlorophyceae</taxon>
        <taxon>CS clade</taxon>
        <taxon>Chlamydomonadales</taxon>
        <taxon>Chlamydomonadaceae</taxon>
        <taxon>Chlamydomonas</taxon>
    </lineage>
</organism>
<dbReference type="SUPFAM" id="SSF57903">
    <property type="entry name" value="FYVE/PHD zinc finger"/>
    <property type="match status" value="1"/>
</dbReference>
<dbReference type="GO" id="GO:0008270">
    <property type="term" value="F:zinc ion binding"/>
    <property type="evidence" value="ECO:0007669"/>
    <property type="project" value="UniProtKB-KW"/>
</dbReference>
<reference evidence="7 8" key="1">
    <citation type="submission" date="2017-08" db="EMBL/GenBank/DDBJ databases">
        <title>Acidophilic green algal genome provides insights into adaptation to an acidic environment.</title>
        <authorList>
            <person name="Hirooka S."/>
            <person name="Hirose Y."/>
            <person name="Kanesaki Y."/>
            <person name="Higuchi S."/>
            <person name="Fujiwara T."/>
            <person name="Onuma R."/>
            <person name="Era A."/>
            <person name="Ohbayashi R."/>
            <person name="Uzuka A."/>
            <person name="Nozaki H."/>
            <person name="Yoshikawa H."/>
            <person name="Miyagishima S.Y."/>
        </authorList>
    </citation>
    <scope>NUCLEOTIDE SEQUENCE [LARGE SCALE GENOMIC DNA]</scope>
    <source>
        <strain evidence="7 8">NIES-2499</strain>
    </source>
</reference>
<feature type="compositionally biased region" description="Polar residues" evidence="5">
    <location>
        <begin position="3697"/>
        <end position="3706"/>
    </location>
</feature>
<feature type="region of interest" description="Disordered" evidence="5">
    <location>
        <begin position="1244"/>
        <end position="1264"/>
    </location>
</feature>
<name>A0A250X6C3_9CHLO</name>
<dbReference type="OrthoDB" id="436852at2759"/>
<feature type="region of interest" description="Disordered" evidence="5">
    <location>
        <begin position="639"/>
        <end position="658"/>
    </location>
</feature>
<feature type="region of interest" description="Disordered" evidence="5">
    <location>
        <begin position="2308"/>
        <end position="2346"/>
    </location>
</feature>
<feature type="region of interest" description="Disordered" evidence="5">
    <location>
        <begin position="1718"/>
        <end position="1747"/>
    </location>
</feature>
<dbReference type="PROSITE" id="PS50016">
    <property type="entry name" value="ZF_PHD_2"/>
    <property type="match status" value="1"/>
</dbReference>
<dbReference type="STRING" id="1157962.A0A250X6C3"/>
<dbReference type="CDD" id="cd15556">
    <property type="entry name" value="PHD_MMD1_like"/>
    <property type="match status" value="1"/>
</dbReference>
<evidence type="ECO:0000313" key="8">
    <source>
        <dbReference type="Proteomes" id="UP000232323"/>
    </source>
</evidence>
<feature type="region of interest" description="Disordered" evidence="5">
    <location>
        <begin position="2563"/>
        <end position="2643"/>
    </location>
</feature>
<feature type="region of interest" description="Disordered" evidence="5">
    <location>
        <begin position="1969"/>
        <end position="2006"/>
    </location>
</feature>
<feature type="region of interest" description="Disordered" evidence="5">
    <location>
        <begin position="2501"/>
        <end position="2540"/>
    </location>
</feature>
<dbReference type="InterPro" id="IPR019787">
    <property type="entry name" value="Znf_PHD-finger"/>
</dbReference>
<keyword evidence="2 4" id="KW-0863">Zinc-finger</keyword>
<keyword evidence="3" id="KW-0862">Zinc</keyword>
<evidence type="ECO:0000259" key="6">
    <source>
        <dbReference type="PROSITE" id="PS50016"/>
    </source>
</evidence>
<gene>
    <name evidence="7" type="ORF">CEUSTIGMA_g6054.t1</name>
</gene>
<dbReference type="InterPro" id="IPR011011">
    <property type="entry name" value="Znf_FYVE_PHD"/>
</dbReference>
<feature type="domain" description="PHD-type" evidence="6">
    <location>
        <begin position="3566"/>
        <end position="3620"/>
    </location>
</feature>
<sequence>MELGISVPWLSDRPSLETFNGTFRANVKELLQCYGTPIVLMNVQDISAWVIPLSATNGSSVFLHVYEDRTPDAVEDAPACDCCRHMGWQHHLVATRQYHFIVAAISGALPKLIDIVEDRLQKSAPNMNIIVDASEQSKASVFENTEHHFMHGSLHANGFGHLHRMNAREIQGSARVSGQQLMTIWDSLCKLLAAREVSVEDVSNKSGMLLRMLHTVAYGSTWYGKWGYTFGRAPFNISERTYQKCVNLMRNLPLEDLLSDFNGVDDGVQHILSLYSQLSTKGSSRPLTTLGDLLQHMLKLVAHPESAANLFILSQPQNGGPSLPKSVMQFQNLSTVADGKDDAPCGSLPQALCLPFPVDAAAGPETPLQSTSSACELLSTIPKCAPVLEDAAAATGTEEGEARLNHDAHPSQANGGEAPLISNTAATATDMICDEVAPTAPASVDTLTPHLTTEPQPIKANIYGTEMVGALTFSPTASIFVLSSTEHCVRQLDVVATTSLGSTHVAGDDKERFDKIRQQMSPHADYSSSLHEQQVDIVQTAASHAASSALDPAAALYAVSYALDPAAALHAASYALDPAAALHAASYALDPDYPLTSCGQEHDDPASAPAEMQALYQLEEAGGVSLCGIQDPLVIKGTLPADAPSHSELDPPSNQAAPVPAAVASPLHVAAEEASAASAADAVARDVDLPDTNATAAAAAASSTQLVDLPDATAAAAAATVLGVHVSCYGNFAAEADDPVERLLEADGKQHVSLTSNPQTAKRGRGRPCTKKVVSTVAASSIARSTVQLAVLRRDIITEPDLNSVQNDADGPAAAAAAAAALSVDVPPADKGMAELVLLSSSMADGEASACIEEGQGREPSNAAAPQNTLSTANADLMPKDEYLPAAKISAAADVVQAIGTGESTDSQIDPAEQQVVKESTANVPHSSNGAPESDATPLAVAKRPRGRPKGTGGKGKNGAMAFTAATTLLSGSSVADQSTTKADDAVTVVVASDKVTGHLEQSPSEVQQDSRITESLADAATTRNGQQQVACILKVVAVEVPLQESAHTAAGSTGGTTATAVDFICEDVADGVTTNRVVTSSPTIPEALLNDNSFSQKEEDDDTRLATKIAASVLRHSSQPSQEDLLMETSISVLEDDQEDVLSHLKAKVAGRHCQEARLQRLVKMVLLVLQKAGPGVWLMNSLLSNALIVHVEKDRILVSILLNCVSNARVYGWAIYRSHRSGVKRKGACCMCAMPIPNAQPPNSLAGHSHEGSDDDAAPASAAGQFHEGAAAAPALHDLHGADVAGVETTDALVGGGASTAPTPSDRPTTSTEVKAIMTAAKKPVGRSKKQHIMRGQQEDPATAAAAPLPITSGLYGELGGPKNGGTAGLVSLEAIRRSSMKMESGLASPAASGRGSIVKKQGGLAAAASARRSSMKKESALASPAASGRGSIVKKQGGLAAAASARRSSMKMESGLASPAASGRGSMKKEGGLAAAASARRSTSMNKEGGLAAATASSGALRRTRVSSSQEPPIVVPVVVGSLKGGRGRSSSALKNPVPMSAEAVMKDGMQKVVKAASEAPLIVEGSESGRDVSLRAQAPLKGIAAVARARVMSRATADADAPAATKVSRGRHKAGKQAIAAASKTHDSVEKGHEPAEAVSAEGNSAAEETVNPEVIAAPAAASTAPAAASTATAAAATATAAASTAPAAASTATAAALASVMFQQDTLAEVVKEEVAGPSGRKKGGRQADGGKGQKNQQQPTRAVLAVDPAPVPASAALATTAGDGTGAEEAAAAAAAVAVPTSAPAMLLHAEGDDGGEIEVIMATSNGKDEVVATTTQPPPESCVQVGRCQGGRGRRGNQQKQQSSAAASREVRERGKEEQQTLLGAEVTCSAVPSEVTEAAGCGQPAVMQAENPALHEAVAMDLDEPAAFIGASADVETAAVRDRKQVPDEAGVDSAHGGPTAERAGLIANIGAGTVQKGTHTLAAASSGAEKQPSAAAAADDTTKPYQTTQENRQGPAVEVNPSQQVAAADAAGSAGFGNCDLLGALDLKAGSVSIDVPGDMKPVAEPSSSKLMTEAVKEARPVFHLDVAEVVKSRRRKKPDHASSGAAAAVTSVGHTPSVAAAAATFVGSASFVAAAPAAPSHDADAAAEMVVATEAACAPFSTEVELAAGVAAAEEEASPAKRPRGFASRLSKTMRTTAAPAASAAVYFAPASPALVTSITQVTAFNSTSTLPPVLSYRPELKEDPTATAFSMTLMTEDEEGEHATAAAAEHESEPAGTMIQACRAGAHPGGYQDVGYESQVAVADDYGCDLMGGKKGSVLPASPERKPSQPGNIIKSSPAAAAAGTKRDSIEPNRKQGVQEVLSTGEEGTRQLNNDMALTAASVIIPKVPFLGRPADGTLLSSTTSLLPQRLLPCTHLHTVSVEAAGHDSSDVKPAAGSTVAAEAVDLVSWIRSMLCYEDKALGDFSSEMKALLLALLPLATYKRFRAGFFKNLGEGANIYHDEEGECGWQTRGIGRVGGNDDNDGDAGESREAEREHYAGERDERQDQVKQGGFAASWYDFPVPRLVTARQQSMAARQEASARRKVAGREAEAARLAEERRRKNRPQHPGGFLLASTSSATMTSPWLESSPHTSPHNALKQTGFHQRSASAALSQDYSNDEVYEAAAAGDGKKINRANKSRQNKRSSLCNVGGSDLEIVEGESGDHGTFADHVGLFGAVSGGDGGIGRGQRGSGGGAAGVRGTGSVRLTAASGGNFWEISGGLRGGMPSSSVGGGGTGLVGNSLPLLGGAAGRQGHGSKGLIRMPVSMGGTIKSRSLTPCSTTPVPSTAMAAASAAPSLWSDQHHIQRHHSGAAGNSSPTHHAAAAASVSTGRPARRSAQAAAALWKLPNWGAGIGSTAVADDKSAAQYVKQPYGGGKSRPVKSATAAPPAQHAKRNIPALLGQHYNDMTPFPPFLSNRLVGGSVSPGLLPLRVACRGPPAFFTPQPAPSASLSLAAASSHLPANRSQGSKGSLLSTMCTASQEPLGSPADILTLSRAAAKKKRHHRLKPQEVSRALWLHTELYKYAVSLRKEDEDRVNSLYNACLADFPDLPKTYISRLMAANKDLLKFPGSSEDIEHSRQAVHLISRPKLSKRSIVFEPELPDWRSMSNLLDKIREPLPLPLFSHGSNVAAHYDDQLLAASSAAAASDSAALTIISADSSTDPSKCCELMQLPAGNSSSLVGSFITTSTSTTVSGQSTDIAAAAGPSLLLRSEAVQKLRDQVQCHLQYLYSHIIREYSPVLVAVNRLAIGVPASTLHVKQRKVPSIIQVLMDTKCFVKNYSRFLSRPSSQPLVADTALLPYGKAQHSLKNSNDLRGMLTSSWAPVPLPPLVVPTLVTPTLNPKPHNMNVMVPAMAPPHSSNWNAAASAGHQLAASWGLGGLLPIEPPVMLTSTTSAAAHMYPATTGTPKGSCRKLRLWIQIVGLPAEVSSRRKIDLPPAEMVLVPQQGCIADLRRLASEALADTYKMFNARDMSGDYAVAVIGGIPPENLAMGDAFPVAGLPEGHTIEVMMTGYKTDPMFKPWRHSGGVEDWEAWCEKCRTMDDDGQHMIKCDSCGVWQHSRCCGISDDTDEADLPRTFYCGSCSSRQDGGAAGDDQNTMPVEVDFTSVRLNAGEQCVQQPPSDVLDAGSSGSAGGREPTTTSVLPPAAVMESSLLAGRRRTSKQMQGDEAQTNGGGQCGHCPIMYDDCEDMEGKKRWSVAKKPRTTQACFTDKL</sequence>
<feature type="compositionally biased region" description="Low complexity" evidence="5">
    <location>
        <begin position="2606"/>
        <end position="2615"/>
    </location>
</feature>
<feature type="compositionally biased region" description="Basic and acidic residues" evidence="5">
    <location>
        <begin position="1628"/>
        <end position="1640"/>
    </location>
</feature>
<protein>
    <recommendedName>
        <fullName evidence="6">PHD-type domain-containing protein</fullName>
    </recommendedName>
</protein>
<dbReference type="Pfam" id="PF00628">
    <property type="entry name" value="PHD"/>
    <property type="match status" value="1"/>
</dbReference>
<feature type="region of interest" description="Disordered" evidence="5">
    <location>
        <begin position="903"/>
        <end position="959"/>
    </location>
</feature>
<feature type="region of interest" description="Disordered" evidence="5">
    <location>
        <begin position="1606"/>
        <end position="1652"/>
    </location>
</feature>
<dbReference type="InterPro" id="IPR013083">
    <property type="entry name" value="Znf_RING/FYVE/PHD"/>
</dbReference>
<feature type="region of interest" description="Disordered" evidence="5">
    <location>
        <begin position="2904"/>
        <end position="2924"/>
    </location>
</feature>
<dbReference type="PROSITE" id="PS01359">
    <property type="entry name" value="ZF_PHD_1"/>
    <property type="match status" value="1"/>
</dbReference>
<feature type="compositionally biased region" description="Low complexity" evidence="5">
    <location>
        <begin position="1845"/>
        <end position="1855"/>
    </location>
</feature>
<feature type="compositionally biased region" description="Basic and acidic residues" evidence="5">
    <location>
        <begin position="2336"/>
        <end position="2345"/>
    </location>
</feature>
<keyword evidence="1" id="KW-0479">Metal-binding</keyword>
<dbReference type="SMART" id="SM00249">
    <property type="entry name" value="PHD"/>
    <property type="match status" value="1"/>
</dbReference>
<evidence type="ECO:0000256" key="2">
    <source>
        <dbReference type="ARBA" id="ARBA00022771"/>
    </source>
</evidence>
<dbReference type="InterPro" id="IPR058054">
    <property type="entry name" value="Znf_MS1-like"/>
</dbReference>
<dbReference type="InterPro" id="IPR001965">
    <property type="entry name" value="Znf_PHD"/>
</dbReference>
<evidence type="ECO:0000256" key="1">
    <source>
        <dbReference type="ARBA" id="ARBA00022723"/>
    </source>
</evidence>
<feature type="region of interest" description="Disordered" evidence="5">
    <location>
        <begin position="3650"/>
        <end position="3681"/>
    </location>
</feature>
<feature type="region of interest" description="Disordered" evidence="5">
    <location>
        <begin position="1834"/>
        <end position="1867"/>
    </location>
</feature>
<evidence type="ECO:0000256" key="5">
    <source>
        <dbReference type="SAM" id="MobiDB-lite"/>
    </source>
</evidence>
<dbReference type="Proteomes" id="UP000232323">
    <property type="component" value="Unassembled WGS sequence"/>
</dbReference>
<dbReference type="EMBL" id="BEGY01000034">
    <property type="protein sequence ID" value="GAX78615.1"/>
    <property type="molecule type" value="Genomic_DNA"/>
</dbReference>
<feature type="region of interest" description="Disordered" evidence="5">
    <location>
        <begin position="2827"/>
        <end position="2865"/>
    </location>
</feature>
<evidence type="ECO:0000256" key="4">
    <source>
        <dbReference type="PROSITE-ProRule" id="PRU00146"/>
    </source>
</evidence>
<feature type="compositionally biased region" description="Low complexity" evidence="5">
    <location>
        <begin position="1492"/>
        <end position="1504"/>
    </location>
</feature>
<dbReference type="InterPro" id="IPR019786">
    <property type="entry name" value="Zinc_finger_PHD-type_CS"/>
</dbReference>
<feature type="region of interest" description="Disordered" evidence="5">
    <location>
        <begin position="1411"/>
        <end position="1511"/>
    </location>
</feature>
<evidence type="ECO:0000313" key="7">
    <source>
        <dbReference type="EMBL" id="GAX78615.1"/>
    </source>
</evidence>
<dbReference type="PANTHER" id="PTHR46201">
    <property type="entry name" value="PHD FINGER PROTEIN MALE MEIOCYTE DEATH 1-RELATED"/>
    <property type="match status" value="1"/>
</dbReference>
<feature type="compositionally biased region" description="Basic and acidic residues" evidence="5">
    <location>
        <begin position="2578"/>
        <end position="2592"/>
    </location>
</feature>
<feature type="region of interest" description="Disordered" evidence="5">
    <location>
        <begin position="3691"/>
        <end position="3710"/>
    </location>
</feature>
<dbReference type="PANTHER" id="PTHR46201:SF9">
    <property type="entry name" value="PHD FINGER PROTEIN MALE MEIOCYTE DEATH 1"/>
    <property type="match status" value="1"/>
</dbReference>
<feature type="compositionally biased region" description="Polar residues" evidence="5">
    <location>
        <begin position="917"/>
        <end position="931"/>
    </location>
</feature>
<dbReference type="Gene3D" id="3.30.40.10">
    <property type="entry name" value="Zinc/RING finger domain, C3HC4 (zinc finger)"/>
    <property type="match status" value="1"/>
</dbReference>
<keyword evidence="8" id="KW-1185">Reference proteome</keyword>
<feature type="compositionally biased region" description="Polar residues" evidence="5">
    <location>
        <begin position="1992"/>
        <end position="2001"/>
    </location>
</feature>
<proteinExistence type="predicted"/>
<feature type="compositionally biased region" description="Basic and acidic residues" evidence="5">
    <location>
        <begin position="1856"/>
        <end position="1866"/>
    </location>
</feature>
<comment type="caution">
    <text evidence="7">The sequence shown here is derived from an EMBL/GenBank/DDBJ whole genome shotgun (WGS) entry which is preliminary data.</text>
</comment>
<feature type="compositionally biased region" description="Basic and acidic residues" evidence="5">
    <location>
        <begin position="2519"/>
        <end position="2539"/>
    </location>
</feature>
<feature type="compositionally biased region" description="Polar residues" evidence="5">
    <location>
        <begin position="2617"/>
        <end position="2643"/>
    </location>
</feature>
<evidence type="ECO:0000256" key="3">
    <source>
        <dbReference type="ARBA" id="ARBA00022833"/>
    </source>
</evidence>